<dbReference type="GO" id="GO:0005886">
    <property type="term" value="C:plasma membrane"/>
    <property type="evidence" value="ECO:0007669"/>
    <property type="project" value="TreeGrafter"/>
</dbReference>
<evidence type="ECO:0000256" key="13">
    <source>
        <dbReference type="ARBA" id="ARBA00041418"/>
    </source>
</evidence>
<accession>A0A845HVB7</accession>
<keyword evidence="2" id="KW-0328">Glycosyltransferase</keyword>
<comment type="similarity">
    <text evidence="11">Belongs to the SEDS family. FtsW subfamily.</text>
</comment>
<dbReference type="EMBL" id="WWCL01000001">
    <property type="protein sequence ID" value="MYN44953.1"/>
    <property type="molecule type" value="Genomic_DNA"/>
</dbReference>
<evidence type="ECO:0000256" key="3">
    <source>
        <dbReference type="ARBA" id="ARBA00022679"/>
    </source>
</evidence>
<feature type="transmembrane region" description="Helical" evidence="16">
    <location>
        <begin position="574"/>
        <end position="593"/>
    </location>
</feature>
<evidence type="ECO:0000313" key="18">
    <source>
        <dbReference type="EMBL" id="MYN44953.1"/>
    </source>
</evidence>
<keyword evidence="7 16" id="KW-1133">Transmembrane helix</keyword>
<evidence type="ECO:0000256" key="9">
    <source>
        <dbReference type="ARBA" id="ARBA00032370"/>
    </source>
</evidence>
<feature type="transmembrane region" description="Helical" evidence="16">
    <location>
        <begin position="451"/>
        <end position="467"/>
    </location>
</feature>
<dbReference type="GO" id="GO:0008360">
    <property type="term" value="P:regulation of cell shape"/>
    <property type="evidence" value="ECO:0007669"/>
    <property type="project" value="UniProtKB-KW"/>
</dbReference>
<keyword evidence="4 16" id="KW-0812">Transmembrane</keyword>
<evidence type="ECO:0000256" key="10">
    <source>
        <dbReference type="ARBA" id="ARBA00033270"/>
    </source>
</evidence>
<dbReference type="GO" id="GO:0032153">
    <property type="term" value="C:cell division site"/>
    <property type="evidence" value="ECO:0007669"/>
    <property type="project" value="TreeGrafter"/>
</dbReference>
<dbReference type="AlphaFoldDB" id="A0A845HVB7"/>
<feature type="transmembrane region" description="Helical" evidence="16">
    <location>
        <begin position="515"/>
        <end position="536"/>
    </location>
</feature>
<dbReference type="PANTHER" id="PTHR30474:SF2">
    <property type="entry name" value="PEPTIDOGLYCAN GLYCOSYLTRANSFERASE FTSW-RELATED"/>
    <property type="match status" value="1"/>
</dbReference>
<keyword evidence="8 16" id="KW-0472">Membrane</keyword>
<feature type="signal peptide" evidence="17">
    <location>
        <begin position="1"/>
        <end position="24"/>
    </location>
</feature>
<evidence type="ECO:0000256" key="1">
    <source>
        <dbReference type="ARBA" id="ARBA00004141"/>
    </source>
</evidence>
<organism evidence="18 19">
    <name type="scientific">Duganella fentianensis</name>
    <dbReference type="NCBI Taxonomy" id="2692177"/>
    <lineage>
        <taxon>Bacteria</taxon>
        <taxon>Pseudomonadati</taxon>
        <taxon>Pseudomonadota</taxon>
        <taxon>Betaproteobacteria</taxon>
        <taxon>Burkholderiales</taxon>
        <taxon>Oxalobacteraceae</taxon>
        <taxon>Telluria group</taxon>
        <taxon>Duganella</taxon>
    </lineage>
</organism>
<proteinExistence type="inferred from homology"/>
<feature type="transmembrane region" description="Helical" evidence="16">
    <location>
        <begin position="704"/>
        <end position="726"/>
    </location>
</feature>
<feature type="transmembrane region" description="Helical" evidence="16">
    <location>
        <begin position="308"/>
        <end position="328"/>
    </location>
</feature>
<evidence type="ECO:0000313" key="19">
    <source>
        <dbReference type="Proteomes" id="UP000444316"/>
    </source>
</evidence>
<feature type="transmembrane region" description="Helical" evidence="16">
    <location>
        <begin position="786"/>
        <end position="805"/>
    </location>
</feature>
<feature type="transmembrane region" description="Helical" evidence="16">
    <location>
        <begin position="359"/>
        <end position="382"/>
    </location>
</feature>
<feature type="transmembrane region" description="Helical" evidence="16">
    <location>
        <begin position="482"/>
        <end position="503"/>
    </location>
</feature>
<keyword evidence="19" id="KW-1185">Reference proteome</keyword>
<dbReference type="GO" id="GO:0015648">
    <property type="term" value="F:lipid-linked peptidoglycan transporter activity"/>
    <property type="evidence" value="ECO:0007669"/>
    <property type="project" value="TreeGrafter"/>
</dbReference>
<dbReference type="PANTHER" id="PTHR30474">
    <property type="entry name" value="CELL CYCLE PROTEIN"/>
    <property type="match status" value="1"/>
</dbReference>
<name>A0A845HVB7_9BURK</name>
<feature type="chain" id="PRO_5032748166" description="Probable peptidoglycan glycosyltransferase FtsW" evidence="17">
    <location>
        <begin position="25"/>
        <end position="811"/>
    </location>
</feature>
<reference evidence="18" key="1">
    <citation type="submission" date="2019-12" db="EMBL/GenBank/DDBJ databases">
        <title>Novel species isolated from a subtropical stream in China.</title>
        <authorList>
            <person name="Lu H."/>
        </authorList>
    </citation>
    <scope>NUCLEOTIDE SEQUENCE [LARGE SCALE GENOMIC DNA]</scope>
    <source>
        <strain evidence="18">FT93W</strain>
    </source>
</reference>
<gene>
    <name evidence="18" type="ORF">GTP23_07705</name>
</gene>
<evidence type="ECO:0000256" key="4">
    <source>
        <dbReference type="ARBA" id="ARBA00022692"/>
    </source>
</evidence>
<feature type="transmembrane region" description="Helical" evidence="16">
    <location>
        <begin position="413"/>
        <end position="431"/>
    </location>
</feature>
<dbReference type="GO" id="GO:0009252">
    <property type="term" value="P:peptidoglycan biosynthetic process"/>
    <property type="evidence" value="ECO:0007669"/>
    <property type="project" value="UniProtKB-KW"/>
</dbReference>
<evidence type="ECO:0000256" key="16">
    <source>
        <dbReference type="SAM" id="Phobius"/>
    </source>
</evidence>
<dbReference type="Gene3D" id="2.60.200.20">
    <property type="match status" value="1"/>
</dbReference>
<evidence type="ECO:0000256" key="11">
    <source>
        <dbReference type="ARBA" id="ARBA00038053"/>
    </source>
</evidence>
<sequence length="811" mass="87644">MFAALMLPAALLALQLLATLRAPAAWQPASIAVRLAAGDSIELGARELAAAQADRRHLRLRHDAQQGWMVQNLSSTHRLLLQSGDTEQHSGSSVLASGQRFQLGTTLFRVDSENGGNLAFSTAEHHWRYDGAVLYPDGKRQPACPQSHGLARLAGYWNAYLPRWLALARPLTLGGNLYCDNRLGLAQASPGSALITREHGRFLLHAGNPDGAPLPVLLLPRHTDGQMQVQEQVQDIRRQELPVPDAGTIIIGHTRFAIALHDDTLTLRPTQHVQLYTAPEISLPQAVQWQWQQRELGLAKAAAPVRTLAIALAICLAGVICLYGLHALSAAPHAQGSGPIGTPKDLQHRTTLKNRLTSALTAALTVTTALLLLGCALAAMLMQRSVQAPPASLSLLLASSALLLWLSHPARRTMLGICACSLLALGLLSQLELGLGASESAWLRFYQKSSALLALGASATALCQLWLQRRKMQGHYLPQRQLEWLLAGFAAVALAGLLLQVVFGDETGVFDLQPVELAKLALTALTAHCLALRFSWHEAGTSLSARSGRWLHLIAPALLFLMLLGLALVQVDDFSPLILLLVWCSAMALAYALAARRRGLLAGVIALGLLAVAAITALRLLGSDELIRWGFYADRFLVWLHPALHPHTGQQLLAGAQAIADGGWWGSDQRLGLLTLGQHASDVLRVPAIQDDFAASFFLNRHGLLAGLLLWCLQASLLYALVRTAWQNYQLALSARHFRQAWLGRFRYFALCGAAALVLGHFLLSWGTNLAIFPIMGQPMSFLSAGGSHLLFFLCPLLAFSAFSAPSMQGE</sequence>
<evidence type="ECO:0000256" key="8">
    <source>
        <dbReference type="ARBA" id="ARBA00023136"/>
    </source>
</evidence>
<dbReference type="EC" id="2.4.99.28" evidence="14"/>
<comment type="caution">
    <text evidence="18">The sequence shown here is derived from an EMBL/GenBank/DDBJ whole genome shotgun (WGS) entry which is preliminary data.</text>
</comment>
<feature type="transmembrane region" description="Helical" evidence="16">
    <location>
        <begin position="548"/>
        <end position="568"/>
    </location>
</feature>
<dbReference type="GO" id="GO:0008955">
    <property type="term" value="F:peptidoglycan glycosyltransferase activity"/>
    <property type="evidence" value="ECO:0007669"/>
    <property type="project" value="UniProtKB-EC"/>
</dbReference>
<evidence type="ECO:0000256" key="17">
    <source>
        <dbReference type="SAM" id="SignalP"/>
    </source>
</evidence>
<evidence type="ECO:0000256" key="6">
    <source>
        <dbReference type="ARBA" id="ARBA00022984"/>
    </source>
</evidence>
<keyword evidence="5" id="KW-0133">Cell shape</keyword>
<protein>
    <recommendedName>
        <fullName evidence="12">Probable peptidoglycan glycosyltransferase FtsW</fullName>
        <ecNumber evidence="14">2.4.99.28</ecNumber>
    </recommendedName>
    <alternativeName>
        <fullName evidence="13">Cell division protein FtsW</fullName>
    </alternativeName>
    <alternativeName>
        <fullName evidence="10">Cell wall polymerase</fullName>
    </alternativeName>
    <alternativeName>
        <fullName evidence="9">Peptidoglycan polymerase</fullName>
    </alternativeName>
</protein>
<evidence type="ECO:0000256" key="2">
    <source>
        <dbReference type="ARBA" id="ARBA00022676"/>
    </source>
</evidence>
<dbReference type="CDD" id="cd00060">
    <property type="entry name" value="FHA"/>
    <property type="match status" value="1"/>
</dbReference>
<feature type="transmembrane region" description="Helical" evidence="16">
    <location>
        <begin position="388"/>
        <end position="406"/>
    </location>
</feature>
<feature type="transmembrane region" description="Helical" evidence="16">
    <location>
        <begin position="746"/>
        <end position="766"/>
    </location>
</feature>
<comment type="subcellular location">
    <subcellularLocation>
        <location evidence="1">Membrane</location>
        <topology evidence="1">Multi-pass membrane protein</topology>
    </subcellularLocation>
</comment>
<evidence type="ECO:0000256" key="15">
    <source>
        <dbReference type="ARBA" id="ARBA00049902"/>
    </source>
</evidence>
<dbReference type="Proteomes" id="UP000444316">
    <property type="component" value="Unassembled WGS sequence"/>
</dbReference>
<feature type="transmembrane region" description="Helical" evidence="16">
    <location>
        <begin position="600"/>
        <end position="621"/>
    </location>
</feature>
<comment type="catalytic activity">
    <reaction evidence="15">
        <text>[GlcNAc-(1-&gt;4)-Mur2Ac(oyl-L-Ala-gamma-D-Glu-L-Lys-D-Ala-D-Ala)](n)-di-trans,octa-cis-undecaprenyl diphosphate + beta-D-GlcNAc-(1-&gt;4)-Mur2Ac(oyl-L-Ala-gamma-D-Glu-L-Lys-D-Ala-D-Ala)-di-trans,octa-cis-undecaprenyl diphosphate = [GlcNAc-(1-&gt;4)-Mur2Ac(oyl-L-Ala-gamma-D-Glu-L-Lys-D-Ala-D-Ala)](n+1)-di-trans,octa-cis-undecaprenyl diphosphate + di-trans,octa-cis-undecaprenyl diphosphate + H(+)</text>
        <dbReference type="Rhea" id="RHEA:23708"/>
        <dbReference type="Rhea" id="RHEA-COMP:9602"/>
        <dbReference type="Rhea" id="RHEA-COMP:9603"/>
        <dbReference type="ChEBI" id="CHEBI:15378"/>
        <dbReference type="ChEBI" id="CHEBI:58405"/>
        <dbReference type="ChEBI" id="CHEBI:60033"/>
        <dbReference type="ChEBI" id="CHEBI:78435"/>
        <dbReference type="EC" id="2.4.99.28"/>
    </reaction>
</comment>
<keyword evidence="17" id="KW-0732">Signal</keyword>
<dbReference type="InterPro" id="IPR001182">
    <property type="entry name" value="FtsW/RodA"/>
</dbReference>
<keyword evidence="6" id="KW-0573">Peptidoglycan synthesis</keyword>
<evidence type="ECO:0000256" key="5">
    <source>
        <dbReference type="ARBA" id="ARBA00022960"/>
    </source>
</evidence>
<dbReference type="GO" id="GO:0051301">
    <property type="term" value="P:cell division"/>
    <property type="evidence" value="ECO:0007669"/>
    <property type="project" value="InterPro"/>
</dbReference>
<evidence type="ECO:0000256" key="12">
    <source>
        <dbReference type="ARBA" id="ARBA00041185"/>
    </source>
</evidence>
<evidence type="ECO:0000256" key="7">
    <source>
        <dbReference type="ARBA" id="ARBA00022989"/>
    </source>
</evidence>
<keyword evidence="3" id="KW-0808">Transferase</keyword>
<dbReference type="Pfam" id="PF01098">
    <property type="entry name" value="FTSW_RODA_SPOVE"/>
    <property type="match status" value="1"/>
</dbReference>
<evidence type="ECO:0000256" key="14">
    <source>
        <dbReference type="ARBA" id="ARBA00044770"/>
    </source>
</evidence>